<accession>A0A4Q4ZA61</accession>
<dbReference type="PROSITE" id="PS51186">
    <property type="entry name" value="GNAT"/>
    <property type="match status" value="1"/>
</dbReference>
<evidence type="ECO:0000259" key="4">
    <source>
        <dbReference type="PROSITE" id="PS51186"/>
    </source>
</evidence>
<dbReference type="NCBIfam" id="TIGR01575">
    <property type="entry name" value="rimI"/>
    <property type="match status" value="1"/>
</dbReference>
<evidence type="ECO:0000313" key="5">
    <source>
        <dbReference type="EMBL" id="RYP84817.1"/>
    </source>
</evidence>
<dbReference type="EMBL" id="SDKM01000021">
    <property type="protein sequence ID" value="RYP84817.1"/>
    <property type="molecule type" value="Genomic_DNA"/>
</dbReference>
<dbReference type="OrthoDB" id="529907at2"/>
<reference evidence="5 6" key="1">
    <citation type="submission" date="2019-01" db="EMBL/GenBank/DDBJ databases">
        <title>Nocardioides guangzhouensis sp. nov., an actinobacterium isolated from soil.</title>
        <authorList>
            <person name="Fu Y."/>
            <person name="Cai Y."/>
            <person name="Lin Z."/>
            <person name="Chen P."/>
        </authorList>
    </citation>
    <scope>NUCLEOTIDE SEQUENCE [LARGE SCALE GENOMIC DNA]</scope>
    <source>
        <strain evidence="5 6">130</strain>
    </source>
</reference>
<protein>
    <recommendedName>
        <fullName evidence="3">[Ribosomal protein bS18]-alanine N-acetyltransferase</fullName>
        <ecNumber evidence="3">2.3.1.266</ecNumber>
    </recommendedName>
</protein>
<dbReference type="Pfam" id="PF00583">
    <property type="entry name" value="Acetyltransf_1"/>
    <property type="match status" value="1"/>
</dbReference>
<comment type="subcellular location">
    <subcellularLocation>
        <location evidence="3">Cytoplasm</location>
    </subcellularLocation>
</comment>
<evidence type="ECO:0000313" key="6">
    <source>
        <dbReference type="Proteomes" id="UP000295198"/>
    </source>
</evidence>
<gene>
    <name evidence="5" type="primary">rimI</name>
    <name evidence="5" type="ORF">EKO23_14530</name>
</gene>
<comment type="similarity">
    <text evidence="3">Belongs to the acetyltransferase family. RimI subfamily.</text>
</comment>
<dbReference type="SUPFAM" id="SSF55729">
    <property type="entry name" value="Acyl-CoA N-acyltransferases (Nat)"/>
    <property type="match status" value="1"/>
</dbReference>
<dbReference type="Proteomes" id="UP000295198">
    <property type="component" value="Unassembled WGS sequence"/>
</dbReference>
<evidence type="ECO:0000256" key="2">
    <source>
        <dbReference type="ARBA" id="ARBA00023315"/>
    </source>
</evidence>
<keyword evidence="3" id="KW-0963">Cytoplasm</keyword>
<keyword evidence="6" id="KW-1185">Reference proteome</keyword>
<dbReference type="PANTHER" id="PTHR43877">
    <property type="entry name" value="AMINOALKYLPHOSPHONATE N-ACETYLTRANSFERASE-RELATED-RELATED"/>
    <property type="match status" value="1"/>
</dbReference>
<proteinExistence type="inferred from homology"/>
<dbReference type="InterPro" id="IPR000182">
    <property type="entry name" value="GNAT_dom"/>
</dbReference>
<dbReference type="Gene3D" id="3.40.630.30">
    <property type="match status" value="1"/>
</dbReference>
<organism evidence="5 6">
    <name type="scientific">Nocardioides guangzhouensis</name>
    <dbReference type="NCBI Taxonomy" id="2497878"/>
    <lineage>
        <taxon>Bacteria</taxon>
        <taxon>Bacillati</taxon>
        <taxon>Actinomycetota</taxon>
        <taxon>Actinomycetes</taxon>
        <taxon>Propionibacteriales</taxon>
        <taxon>Nocardioidaceae</taxon>
        <taxon>Nocardioides</taxon>
    </lineage>
</organism>
<dbReference type="CDD" id="cd04301">
    <property type="entry name" value="NAT_SF"/>
    <property type="match status" value="1"/>
</dbReference>
<comment type="function">
    <text evidence="3">Acetylates the N-terminal alanine of ribosomal protein bS18.</text>
</comment>
<dbReference type="EC" id="2.3.1.266" evidence="3"/>
<keyword evidence="1 5" id="KW-0808">Transferase</keyword>
<evidence type="ECO:0000256" key="1">
    <source>
        <dbReference type="ARBA" id="ARBA00022679"/>
    </source>
</evidence>
<evidence type="ECO:0000256" key="3">
    <source>
        <dbReference type="RuleBase" id="RU363094"/>
    </source>
</evidence>
<dbReference type="InterPro" id="IPR016181">
    <property type="entry name" value="Acyl_CoA_acyltransferase"/>
</dbReference>
<dbReference type="AlphaFoldDB" id="A0A4Q4ZA61"/>
<dbReference type="GO" id="GO:0008999">
    <property type="term" value="F:protein-N-terminal-alanine acetyltransferase activity"/>
    <property type="evidence" value="ECO:0007669"/>
    <property type="project" value="UniProtKB-EC"/>
</dbReference>
<feature type="domain" description="N-acetyltransferase" evidence="4">
    <location>
        <begin position="1"/>
        <end position="144"/>
    </location>
</feature>
<comment type="caution">
    <text evidence="5">The sequence shown here is derived from an EMBL/GenBank/DDBJ whole genome shotgun (WGS) entry which is preliminary data.</text>
</comment>
<dbReference type="InterPro" id="IPR006464">
    <property type="entry name" value="AcTrfase_RimI/Ard1"/>
</dbReference>
<comment type="catalytic activity">
    <reaction evidence="3">
        <text>N-terminal L-alanyl-[ribosomal protein bS18] + acetyl-CoA = N-terminal N(alpha)-acetyl-L-alanyl-[ribosomal protein bS18] + CoA + H(+)</text>
        <dbReference type="Rhea" id="RHEA:43756"/>
        <dbReference type="Rhea" id="RHEA-COMP:10676"/>
        <dbReference type="Rhea" id="RHEA-COMP:10677"/>
        <dbReference type="ChEBI" id="CHEBI:15378"/>
        <dbReference type="ChEBI" id="CHEBI:57287"/>
        <dbReference type="ChEBI" id="CHEBI:57288"/>
        <dbReference type="ChEBI" id="CHEBI:64718"/>
        <dbReference type="ChEBI" id="CHEBI:83683"/>
        <dbReference type="EC" id="2.3.1.266"/>
    </reaction>
</comment>
<sequence>MLRPAVPDDVPALVALDAALFGRDAWGEAALHEELTGPGRRSVVADAEGGVVGYAVTMLAGDVVDLQRIAVAPDHRRAGLGGRLLEHLVVSARADGADRMLLEVSAANKRALGFYAAEGFTRIDVRRRYYRDGSDALVLARPLLEAAS</sequence>
<keyword evidence="2" id="KW-0012">Acyltransferase</keyword>
<dbReference type="InterPro" id="IPR050832">
    <property type="entry name" value="Bact_Acetyltransf"/>
</dbReference>
<name>A0A4Q4ZA61_9ACTN</name>
<dbReference type="GO" id="GO:0005737">
    <property type="term" value="C:cytoplasm"/>
    <property type="evidence" value="ECO:0007669"/>
    <property type="project" value="UniProtKB-SubCell"/>
</dbReference>